<keyword evidence="5" id="KW-0812">Transmembrane</keyword>
<dbReference type="GO" id="GO:0046677">
    <property type="term" value="P:response to antibiotic"/>
    <property type="evidence" value="ECO:0007669"/>
    <property type="project" value="UniProtKB-KW"/>
</dbReference>
<dbReference type="PROSITE" id="PS51178">
    <property type="entry name" value="PASTA"/>
    <property type="match status" value="2"/>
</dbReference>
<accession>E6MGD1</accession>
<evidence type="ECO:0000259" key="6">
    <source>
        <dbReference type="PROSITE" id="PS51178"/>
    </source>
</evidence>
<dbReference type="SMART" id="SM00740">
    <property type="entry name" value="PASTA"/>
    <property type="match status" value="2"/>
</dbReference>
<keyword evidence="5" id="KW-1133">Transmembrane helix</keyword>
<dbReference type="EMBL" id="AEQN01000016">
    <property type="protein sequence ID" value="EFV01671.1"/>
    <property type="molecule type" value="Genomic_DNA"/>
</dbReference>
<dbReference type="InterPro" id="IPR050515">
    <property type="entry name" value="Beta-lactam/transpept"/>
</dbReference>
<organism evidence="7 8">
    <name type="scientific">Pseudoramibacter alactolyticus ATCC 23263</name>
    <dbReference type="NCBI Taxonomy" id="887929"/>
    <lineage>
        <taxon>Bacteria</taxon>
        <taxon>Bacillati</taxon>
        <taxon>Bacillota</taxon>
        <taxon>Clostridia</taxon>
        <taxon>Eubacteriales</taxon>
        <taxon>Eubacteriaceae</taxon>
        <taxon>Pseudoramibacter</taxon>
    </lineage>
</organism>
<comment type="subcellular location">
    <subcellularLocation>
        <location evidence="1">Membrane</location>
    </subcellularLocation>
</comment>
<evidence type="ECO:0000256" key="5">
    <source>
        <dbReference type="SAM" id="Phobius"/>
    </source>
</evidence>
<dbReference type="Pfam" id="PF03717">
    <property type="entry name" value="PBP_dimer"/>
    <property type="match status" value="1"/>
</dbReference>
<feature type="domain" description="PASTA" evidence="6">
    <location>
        <begin position="684"/>
        <end position="744"/>
    </location>
</feature>
<evidence type="ECO:0000256" key="3">
    <source>
        <dbReference type="ARBA" id="ARBA00023136"/>
    </source>
</evidence>
<dbReference type="Gene3D" id="3.90.1310.10">
    <property type="entry name" value="Penicillin-binding protein 2a (Domain 2)"/>
    <property type="match status" value="2"/>
</dbReference>
<feature type="transmembrane region" description="Helical" evidence="5">
    <location>
        <begin position="28"/>
        <end position="48"/>
    </location>
</feature>
<dbReference type="InterPro" id="IPR005543">
    <property type="entry name" value="PASTA_dom"/>
</dbReference>
<dbReference type="InterPro" id="IPR012338">
    <property type="entry name" value="Beta-lactam/transpept-like"/>
</dbReference>
<dbReference type="OrthoDB" id="9804124at2"/>
<evidence type="ECO:0000313" key="7">
    <source>
        <dbReference type="EMBL" id="EFV01671.1"/>
    </source>
</evidence>
<dbReference type="GO" id="GO:0008800">
    <property type="term" value="F:beta-lactamase activity"/>
    <property type="evidence" value="ECO:0007669"/>
    <property type="project" value="UniProtKB-EC"/>
</dbReference>
<dbReference type="STRING" id="887929.HMP0721_1064"/>
<dbReference type="GO" id="GO:0008658">
    <property type="term" value="F:penicillin binding"/>
    <property type="evidence" value="ECO:0007669"/>
    <property type="project" value="InterPro"/>
</dbReference>
<dbReference type="HOGENOM" id="CLU_009289_6_0_9"/>
<dbReference type="SUPFAM" id="SSF54184">
    <property type="entry name" value="Penicillin-binding protein 2x (pbp-2x), c-terminal domain"/>
    <property type="match status" value="1"/>
</dbReference>
<name>E6MGD1_9FIRM</name>
<dbReference type="InterPro" id="IPR001460">
    <property type="entry name" value="PCN-bd_Tpept"/>
</dbReference>
<gene>
    <name evidence="7" type="ORF">HMP0721_1064</name>
</gene>
<dbReference type="PANTHER" id="PTHR30627:SF1">
    <property type="entry name" value="PEPTIDOGLYCAN D,D-TRANSPEPTIDASE FTSI"/>
    <property type="match status" value="1"/>
</dbReference>
<comment type="caution">
    <text evidence="7">The sequence shown here is derived from an EMBL/GenBank/DDBJ whole genome shotgun (WGS) entry which is preliminary data.</text>
</comment>
<evidence type="ECO:0000313" key="8">
    <source>
        <dbReference type="Proteomes" id="UP000004754"/>
    </source>
</evidence>
<sequence>MGFFRSKQSKKINKADSRRNKRIRNRRMMLVISIFTLGFLIIVARLIYLQVFDATDQYARQVDQLVDEVDIQASRGNIYDRNMNILAQNSTAKAVHIVPRDVKHKKKLIDELSAKLSVSRESLEKKINQKENDAVTIKTGVNASQGRKARRLDRGGIMYQSGTLYVYPRRIDDPDAVAKSLAAMFDNLTEKKAYAYLTQKENSAVLVQSKVDNSLAKKILEDMTTKDKNGNVLGTNGVELVDDSRRYYTNGNFASYVLGFTDQSYHGVSGVESTYDAWLSGENGVAYFQKDASGNTIPSQTKIVKKAKKGKDLVLTIDSNIQTIAEKALNEQIKTYKAKRGTAIVIDVKTGEILAMATKPDYNLNNPNKLNKAYAKNYGDQLKGKSKSDKLNAMWNNPGVNFTYEPGSTFKPITASSAFEEGAISPNAKVVCNGYIMVGGVRINCTAVHGVETAADAVSNSCNPGLVQIIQKLDPNLFYRYAYDYGFGKKTGIELTGEESGIMTRVFQEDQKINLLDYSNLSFGQGLMTTPIQLISALNCVINNGRYRQPTVVSTKNNGIRSNRSQGSSKQIISRATSKEMRKIMEKVVTGNPELATIAGNYSIGGKTGTAQKVENGTYSHTKYVTSFFGFTPVNNPRYATIVVVDEAQSGAFGAQAAAPAGIKILQQTTDYMDPSGKGKSQLQKSAVRVPDLEGQELAFAKQILDEKGIKYRVDDESKGSIVTAQSLKAKSTYDGKTVLVLETGTSQSDQSNQVTVPDLSGMNVQEANEVLTGLKLKLKIKGSGFAKTQNPKAGTQVNRQTEITVTFEQS</sequence>
<evidence type="ECO:0000256" key="2">
    <source>
        <dbReference type="ARBA" id="ARBA00007171"/>
    </source>
</evidence>
<proteinExistence type="inferred from homology"/>
<dbReference type="Gene3D" id="3.40.710.10">
    <property type="entry name" value="DD-peptidase/beta-lactamase superfamily"/>
    <property type="match status" value="1"/>
</dbReference>
<dbReference type="SUPFAM" id="SSF56519">
    <property type="entry name" value="Penicillin binding protein dimerisation domain"/>
    <property type="match status" value="2"/>
</dbReference>
<dbReference type="GO" id="GO:0071555">
    <property type="term" value="P:cell wall organization"/>
    <property type="evidence" value="ECO:0007669"/>
    <property type="project" value="TreeGrafter"/>
</dbReference>
<dbReference type="RefSeq" id="WP_006598488.1">
    <property type="nucleotide sequence ID" value="NZ_GL622359.1"/>
</dbReference>
<dbReference type="Pfam" id="PF00905">
    <property type="entry name" value="Transpeptidase"/>
    <property type="match status" value="1"/>
</dbReference>
<comment type="similarity">
    <text evidence="2">Belongs to the transpeptidase family.</text>
</comment>
<dbReference type="eggNOG" id="COG0768">
    <property type="taxonomic scope" value="Bacteria"/>
</dbReference>
<keyword evidence="3 5" id="KW-0472">Membrane</keyword>
<dbReference type="InterPro" id="IPR036138">
    <property type="entry name" value="PBP_dimer_sf"/>
</dbReference>
<dbReference type="Gene3D" id="3.30.10.20">
    <property type="match status" value="1"/>
</dbReference>
<protein>
    <submittedName>
        <fullName evidence="7">Penicillin-binding protein, transpeptidase domain protein</fullName>
    </submittedName>
</protein>
<dbReference type="PANTHER" id="PTHR30627">
    <property type="entry name" value="PEPTIDOGLYCAN D,D-TRANSPEPTIDASE"/>
    <property type="match status" value="1"/>
</dbReference>
<evidence type="ECO:0000256" key="1">
    <source>
        <dbReference type="ARBA" id="ARBA00004370"/>
    </source>
</evidence>
<reference evidence="7 8" key="1">
    <citation type="submission" date="2010-12" db="EMBL/GenBank/DDBJ databases">
        <authorList>
            <person name="Muzny D."/>
            <person name="Qin X."/>
            <person name="Deng J."/>
            <person name="Jiang H."/>
            <person name="Liu Y."/>
            <person name="Qu J."/>
            <person name="Song X.-Z."/>
            <person name="Zhang L."/>
            <person name="Thornton R."/>
            <person name="Coyle M."/>
            <person name="Francisco L."/>
            <person name="Jackson L."/>
            <person name="Javaid M."/>
            <person name="Korchina V."/>
            <person name="Kovar C."/>
            <person name="Mata R."/>
            <person name="Mathew T."/>
            <person name="Ngo R."/>
            <person name="Nguyen L."/>
            <person name="Nguyen N."/>
            <person name="Okwuonu G."/>
            <person name="Ongeri F."/>
            <person name="Pham C."/>
            <person name="Simmons D."/>
            <person name="Wilczek-Boney K."/>
            <person name="Hale W."/>
            <person name="Jakkamsetti A."/>
            <person name="Pham P."/>
            <person name="Ruth R."/>
            <person name="San Lucas F."/>
            <person name="Warren J."/>
            <person name="Zhang J."/>
            <person name="Zhao Z."/>
            <person name="Zhou C."/>
            <person name="Zhu D."/>
            <person name="Lee S."/>
            <person name="Bess C."/>
            <person name="Blankenburg K."/>
            <person name="Forbes L."/>
            <person name="Fu Q."/>
            <person name="Gubbala S."/>
            <person name="Hirani K."/>
            <person name="Jayaseelan J.C."/>
            <person name="Lara F."/>
            <person name="Munidasa M."/>
            <person name="Palculict T."/>
            <person name="Patil S."/>
            <person name="Pu L.-L."/>
            <person name="Saada N."/>
            <person name="Tang L."/>
            <person name="Weissenberger G."/>
            <person name="Zhu Y."/>
            <person name="Hemphill L."/>
            <person name="Shang Y."/>
            <person name="Youmans B."/>
            <person name="Ayvaz T."/>
            <person name="Ross M."/>
            <person name="Santibanez J."/>
            <person name="Aqrawi P."/>
            <person name="Gross S."/>
            <person name="Joshi V."/>
            <person name="Fowler G."/>
            <person name="Nazareth L."/>
            <person name="Reid J."/>
            <person name="Worley K."/>
            <person name="Petrosino J."/>
            <person name="Highlander S."/>
            <person name="Gibbs R."/>
        </authorList>
    </citation>
    <scope>NUCLEOTIDE SEQUENCE [LARGE SCALE GENOMIC DNA]</scope>
    <source>
        <strain evidence="7 8">ATCC 23263</strain>
    </source>
</reference>
<dbReference type="AlphaFoldDB" id="E6MGD1"/>
<keyword evidence="8" id="KW-1185">Reference proteome</keyword>
<dbReference type="SUPFAM" id="SSF56601">
    <property type="entry name" value="beta-lactamase/transpeptidase-like"/>
    <property type="match status" value="1"/>
</dbReference>
<dbReference type="Gene3D" id="3.30.450.330">
    <property type="match status" value="1"/>
</dbReference>
<dbReference type="InterPro" id="IPR005311">
    <property type="entry name" value="PBP_dimer"/>
</dbReference>
<dbReference type="Pfam" id="PF03793">
    <property type="entry name" value="PASTA"/>
    <property type="match status" value="2"/>
</dbReference>
<feature type="region of interest" description="Disordered" evidence="4">
    <location>
        <begin position="787"/>
        <end position="811"/>
    </location>
</feature>
<dbReference type="Proteomes" id="UP000004754">
    <property type="component" value="Unassembled WGS sequence"/>
</dbReference>
<dbReference type="GO" id="GO:0005886">
    <property type="term" value="C:plasma membrane"/>
    <property type="evidence" value="ECO:0007669"/>
    <property type="project" value="TreeGrafter"/>
</dbReference>
<evidence type="ECO:0000256" key="4">
    <source>
        <dbReference type="SAM" id="MobiDB-lite"/>
    </source>
</evidence>
<dbReference type="CDD" id="cd06575">
    <property type="entry name" value="PASTA_Pbp2x-like_2"/>
    <property type="match status" value="1"/>
</dbReference>
<feature type="domain" description="PASTA" evidence="6">
    <location>
        <begin position="751"/>
        <end position="810"/>
    </location>
</feature>